<dbReference type="PANTHER" id="PTHR30406">
    <property type="entry name" value="SULFATE TRANSPORT SYSTEM PERMEASE PROTEIN"/>
    <property type="match status" value="1"/>
</dbReference>
<evidence type="ECO:0000256" key="6">
    <source>
        <dbReference type="ARBA" id="ARBA00023032"/>
    </source>
</evidence>
<accession>A0ABY5AP53</accession>
<dbReference type="NCBIfam" id="TIGR00969">
    <property type="entry name" value="3a0106s02"/>
    <property type="match status" value="1"/>
</dbReference>
<name>A0ABY5AP53_9CYAN</name>
<dbReference type="InterPro" id="IPR000515">
    <property type="entry name" value="MetI-like"/>
</dbReference>
<gene>
    <name evidence="11" type="primary">cysW</name>
    <name evidence="11" type="ORF">NEA10_18570</name>
</gene>
<dbReference type="InterPro" id="IPR005667">
    <property type="entry name" value="Sulph_transpt2"/>
</dbReference>
<evidence type="ECO:0000256" key="2">
    <source>
        <dbReference type="ARBA" id="ARBA00011779"/>
    </source>
</evidence>
<reference evidence="11" key="1">
    <citation type="submission" date="2022-06" db="EMBL/GenBank/DDBJ databases">
        <title>Genome sequence of Phormidium yuhuli AB48 isolated from an industrial photobioreactor environment.</title>
        <authorList>
            <person name="Qiu Y."/>
            <person name="Noonan A.J.C."/>
            <person name="Dofher K."/>
            <person name="Koch M."/>
            <person name="Kieft B."/>
            <person name="Lin X."/>
            <person name="Ziels R.M."/>
            <person name="Hallam S.J."/>
        </authorList>
    </citation>
    <scope>NUCLEOTIDE SEQUENCE</scope>
    <source>
        <strain evidence="11">AB48</strain>
    </source>
</reference>
<evidence type="ECO:0000256" key="7">
    <source>
        <dbReference type="ARBA" id="ARBA00023136"/>
    </source>
</evidence>
<dbReference type="PROSITE" id="PS50928">
    <property type="entry name" value="ABC_TM1"/>
    <property type="match status" value="1"/>
</dbReference>
<evidence type="ECO:0000256" key="4">
    <source>
        <dbReference type="ARBA" id="ARBA00022692"/>
    </source>
</evidence>
<keyword evidence="6" id="KW-0764">Sulfate transport</keyword>
<sequence>MKSNSFTHQYSLHSVLSATRNFLRPKSWIQSTRSQGVNSPVTSGEVALVIAVIGFISLILFIPTINIFVGAFADGIQPFFRTLKSPEFRHAAGLTLQIALIVVPLNVIFGVVTAWALARHKNFSGRTLLLSVIDLPFSISPVVAGLMLVLLYGRHGWFGPILESWGIRIMFAFPAMVLATAFVSMPFVAREVLPVLEEIGQEQEEAAKTLGANDWQTFWRVTLPSIRYSLLYGIVLTNARAMGEFGAVAVVSGNLISRTQTLPLYVEEMHNQYQTQSSYAAAVVLACLAAITLIAKTFLERKTGRIGGH</sequence>
<dbReference type="PANTHER" id="PTHR30406:SF1">
    <property type="entry name" value="SULFATE TRANSPORT SYSTEM PERMEASE PROTEIN CYSW"/>
    <property type="match status" value="1"/>
</dbReference>
<evidence type="ECO:0000256" key="5">
    <source>
        <dbReference type="ARBA" id="ARBA00022989"/>
    </source>
</evidence>
<dbReference type="SUPFAM" id="SSF161098">
    <property type="entry name" value="MetI-like"/>
    <property type="match status" value="1"/>
</dbReference>
<proteinExistence type="predicted"/>
<feature type="transmembrane region" description="Helical" evidence="9">
    <location>
        <begin position="94"/>
        <end position="116"/>
    </location>
</feature>
<evidence type="ECO:0000256" key="8">
    <source>
        <dbReference type="ARBA" id="ARBA00025323"/>
    </source>
</evidence>
<dbReference type="CDD" id="cd06261">
    <property type="entry name" value="TM_PBP2"/>
    <property type="match status" value="1"/>
</dbReference>
<dbReference type="EMBL" id="CP098611">
    <property type="protein sequence ID" value="USR90800.1"/>
    <property type="molecule type" value="Genomic_DNA"/>
</dbReference>
<organism evidence="11 12">
    <name type="scientific">Phormidium yuhuli AB48</name>
    <dbReference type="NCBI Taxonomy" id="2940671"/>
    <lineage>
        <taxon>Bacteria</taxon>
        <taxon>Bacillati</taxon>
        <taxon>Cyanobacteriota</taxon>
        <taxon>Cyanophyceae</taxon>
        <taxon>Oscillatoriophycideae</taxon>
        <taxon>Oscillatoriales</taxon>
        <taxon>Oscillatoriaceae</taxon>
        <taxon>Phormidium</taxon>
        <taxon>Phormidium yuhuli</taxon>
    </lineage>
</organism>
<feature type="transmembrane region" description="Helical" evidence="9">
    <location>
        <begin position="279"/>
        <end position="299"/>
    </location>
</feature>
<dbReference type="InterPro" id="IPR011866">
    <property type="entry name" value="CysW_permease"/>
</dbReference>
<feature type="transmembrane region" description="Helical" evidence="9">
    <location>
        <begin position="46"/>
        <end position="73"/>
    </location>
</feature>
<evidence type="ECO:0000259" key="10">
    <source>
        <dbReference type="PROSITE" id="PS50928"/>
    </source>
</evidence>
<evidence type="ECO:0000313" key="12">
    <source>
        <dbReference type="Proteomes" id="UP001056708"/>
    </source>
</evidence>
<keyword evidence="5 9" id="KW-1133">Transmembrane helix</keyword>
<keyword evidence="3" id="KW-0813">Transport</keyword>
<evidence type="ECO:0000256" key="3">
    <source>
        <dbReference type="ARBA" id="ARBA00022448"/>
    </source>
</evidence>
<keyword evidence="7 9" id="KW-0472">Membrane</keyword>
<protein>
    <submittedName>
        <fullName evidence="11">Sulfate ABC transporter permease subunit CysW</fullName>
    </submittedName>
</protein>
<feature type="domain" description="ABC transmembrane type-1" evidence="10">
    <location>
        <begin position="92"/>
        <end position="300"/>
    </location>
</feature>
<dbReference type="RefSeq" id="WP_252662824.1">
    <property type="nucleotide sequence ID" value="NZ_CP098611.1"/>
</dbReference>
<dbReference type="InterPro" id="IPR035906">
    <property type="entry name" value="MetI-like_sf"/>
</dbReference>
<feature type="transmembrane region" description="Helical" evidence="9">
    <location>
        <begin position="165"/>
        <end position="188"/>
    </location>
</feature>
<dbReference type="Pfam" id="PF00528">
    <property type="entry name" value="BPD_transp_1"/>
    <property type="match status" value="1"/>
</dbReference>
<evidence type="ECO:0000256" key="9">
    <source>
        <dbReference type="SAM" id="Phobius"/>
    </source>
</evidence>
<keyword evidence="4 9" id="KW-0812">Transmembrane</keyword>
<feature type="transmembrane region" description="Helical" evidence="9">
    <location>
        <begin position="128"/>
        <end position="153"/>
    </location>
</feature>
<dbReference type="NCBIfam" id="TIGR02140">
    <property type="entry name" value="permease_CysW"/>
    <property type="match status" value="1"/>
</dbReference>
<evidence type="ECO:0000313" key="11">
    <source>
        <dbReference type="EMBL" id="USR90800.1"/>
    </source>
</evidence>
<comment type="subcellular location">
    <subcellularLocation>
        <location evidence="1">Membrane</location>
        <topology evidence="1">Multi-pass membrane protein</topology>
    </subcellularLocation>
</comment>
<comment type="subunit">
    <text evidence="2">The complex is composed of two ATP-binding proteins (CysA), two transmembrane proteins (CysT and CysW) and a solute-binding protein (CysP).</text>
</comment>
<keyword evidence="12" id="KW-1185">Reference proteome</keyword>
<dbReference type="Proteomes" id="UP001056708">
    <property type="component" value="Chromosome"/>
</dbReference>
<dbReference type="Gene3D" id="1.10.3720.10">
    <property type="entry name" value="MetI-like"/>
    <property type="match status" value="1"/>
</dbReference>
<comment type="function">
    <text evidence="8">Part of the ABC transporter complex CysAWTP (TC 3.A.1.6.1) involved in sulfate/thiosulfate import. Probably responsible for the translocation of the substrate across the membrane.</text>
</comment>
<evidence type="ECO:0000256" key="1">
    <source>
        <dbReference type="ARBA" id="ARBA00004141"/>
    </source>
</evidence>